<evidence type="ECO:0000256" key="1">
    <source>
        <dbReference type="SAM" id="MobiDB-lite"/>
    </source>
</evidence>
<dbReference type="EMBL" id="JAUHHV010000005">
    <property type="protein sequence ID" value="KAK1424221.1"/>
    <property type="molecule type" value="Genomic_DNA"/>
</dbReference>
<gene>
    <name evidence="2" type="ORF">QVD17_19542</name>
</gene>
<accession>A0AAD8KMV2</accession>
<sequence>MNNQNPNTNAGLKADTSINRKKRKAYLDDRKRKALKKNPLTNISNRLEAPTSSSIHFNGSNGNQQPTDTLFSTSTSSKSRFGSVYVENISNNNVPIVDVEDPVENLIAEVQKGFGISKVLAAKEVTHQQTTVLIPQ</sequence>
<keyword evidence="3" id="KW-1185">Reference proteome</keyword>
<organism evidence="2 3">
    <name type="scientific">Tagetes erecta</name>
    <name type="common">African marigold</name>
    <dbReference type="NCBI Taxonomy" id="13708"/>
    <lineage>
        <taxon>Eukaryota</taxon>
        <taxon>Viridiplantae</taxon>
        <taxon>Streptophyta</taxon>
        <taxon>Embryophyta</taxon>
        <taxon>Tracheophyta</taxon>
        <taxon>Spermatophyta</taxon>
        <taxon>Magnoliopsida</taxon>
        <taxon>eudicotyledons</taxon>
        <taxon>Gunneridae</taxon>
        <taxon>Pentapetalae</taxon>
        <taxon>asterids</taxon>
        <taxon>campanulids</taxon>
        <taxon>Asterales</taxon>
        <taxon>Asteraceae</taxon>
        <taxon>Asteroideae</taxon>
        <taxon>Heliantheae alliance</taxon>
        <taxon>Tageteae</taxon>
        <taxon>Tagetes</taxon>
    </lineage>
</organism>
<dbReference type="AlphaFoldDB" id="A0AAD8KMV2"/>
<reference evidence="2" key="1">
    <citation type="journal article" date="2023" name="bioRxiv">
        <title>Improved chromosome-level genome assembly for marigold (Tagetes erecta).</title>
        <authorList>
            <person name="Jiang F."/>
            <person name="Yuan L."/>
            <person name="Wang S."/>
            <person name="Wang H."/>
            <person name="Xu D."/>
            <person name="Wang A."/>
            <person name="Fan W."/>
        </authorList>
    </citation>
    <scope>NUCLEOTIDE SEQUENCE</scope>
    <source>
        <strain evidence="2">WSJ</strain>
        <tissue evidence="2">Leaf</tissue>
    </source>
</reference>
<feature type="region of interest" description="Disordered" evidence="1">
    <location>
        <begin position="1"/>
        <end position="74"/>
    </location>
</feature>
<feature type="compositionally biased region" description="Polar residues" evidence="1">
    <location>
        <begin position="39"/>
        <end position="66"/>
    </location>
</feature>
<feature type="compositionally biased region" description="Polar residues" evidence="1">
    <location>
        <begin position="1"/>
        <end position="10"/>
    </location>
</feature>
<proteinExistence type="predicted"/>
<evidence type="ECO:0000313" key="3">
    <source>
        <dbReference type="Proteomes" id="UP001229421"/>
    </source>
</evidence>
<comment type="caution">
    <text evidence="2">The sequence shown here is derived from an EMBL/GenBank/DDBJ whole genome shotgun (WGS) entry which is preliminary data.</text>
</comment>
<dbReference type="Proteomes" id="UP001229421">
    <property type="component" value="Unassembled WGS sequence"/>
</dbReference>
<name>A0AAD8KMV2_TARER</name>
<evidence type="ECO:0000313" key="2">
    <source>
        <dbReference type="EMBL" id="KAK1424221.1"/>
    </source>
</evidence>
<protein>
    <submittedName>
        <fullName evidence="2">Uncharacterized protein</fullName>
    </submittedName>
</protein>